<dbReference type="InParanoid" id="A0A140LD42"/>
<evidence type="ECO:0000313" key="3">
    <source>
        <dbReference type="Proteomes" id="UP000070427"/>
    </source>
</evidence>
<dbReference type="InterPro" id="IPR045784">
    <property type="entry name" value="Radical_SAM_N2"/>
</dbReference>
<dbReference type="Gene3D" id="3.40.50.280">
    <property type="entry name" value="Cobalamin-binding domain"/>
    <property type="match status" value="1"/>
</dbReference>
<dbReference type="EC" id="2.8.4.3" evidence="2"/>
<dbReference type="RefSeq" id="WP_066351038.1">
    <property type="nucleotide sequence ID" value="NZ_LOED01000002.1"/>
</dbReference>
<dbReference type="EMBL" id="LOED01000002">
    <property type="protein sequence ID" value="KXG78467.1"/>
    <property type="molecule type" value="Genomic_DNA"/>
</dbReference>
<dbReference type="Pfam" id="PF19864">
    <property type="entry name" value="Radical_SAM_N2"/>
    <property type="match status" value="1"/>
</dbReference>
<evidence type="ECO:0000313" key="2">
    <source>
        <dbReference type="EMBL" id="KXG78467.1"/>
    </source>
</evidence>
<dbReference type="GO" id="GO:0051536">
    <property type="term" value="F:iron-sulfur cluster binding"/>
    <property type="evidence" value="ECO:0007669"/>
    <property type="project" value="InterPro"/>
</dbReference>
<feature type="domain" description="Radical SAM core" evidence="1">
    <location>
        <begin position="233"/>
        <end position="467"/>
    </location>
</feature>
<accession>A0A140LD42</accession>
<dbReference type="AlphaFoldDB" id="A0A140LD42"/>
<dbReference type="SMART" id="SM00729">
    <property type="entry name" value="Elp3"/>
    <property type="match status" value="1"/>
</dbReference>
<dbReference type="SFLD" id="SFLDS00029">
    <property type="entry name" value="Radical_SAM"/>
    <property type="match status" value="1"/>
</dbReference>
<proteinExistence type="predicted"/>
<dbReference type="Gene3D" id="3.80.30.20">
    <property type="entry name" value="tm_1862 like domain"/>
    <property type="match status" value="1"/>
</dbReference>
<keyword evidence="2" id="KW-0808">Transferase</keyword>
<dbReference type="SUPFAM" id="SSF102114">
    <property type="entry name" value="Radical SAM enzymes"/>
    <property type="match status" value="1"/>
</dbReference>
<sequence length="566" mass="64322">MNWKLRLKMEKLKEQETNFVPEKSFGSVPVNVALVFPNAYELGMTNLGFQAIYREINSRRDSLCHRAFLFKGFPPYTIEALKPLSGYDIVGFSVSFEMDYLNLLKILDDAGIPLFACERDNPIVIAGGPAITFNPEPLSPFVDFFVIGEGEEVIHEILDTFRENTGRSKEYILEKMAQIDGVYVPSFYEVKYGNKGDVEEFKAVPPAPLKIKRRWVKDLDAFSTETAVITPNTEFKDMFLIELSRGCGRNCRFCMAGYCYRVPRARKMERILERAKFAARLGKKVGLVGAAVSDYPKIDELVKELVRNDIKFSVSSLRADSLSESLIEGLSSSGHKTLTVAPEAGSQRLRNVINKGITEEHVLDAVKLAGIYGIKNIKLYYIIGLPTETDEDIEEMIEFLIKVKEKMAEGKNKDGILTVSVNPFIPKPFTPFQWLGMENLTSLEGKIKKLQNHLKPKGIRMLYESPRISQVQAALSRGDRDTATLLYRVYRSGGNLTALKRFEVEGKNVEYYAHREFPLDAVLPWDHIDIGLSKEYFIREYQKAIEGKTTRRCTEEICRVCRICTK</sequence>
<dbReference type="Pfam" id="PF04055">
    <property type="entry name" value="Radical_SAM"/>
    <property type="match status" value="1"/>
</dbReference>
<evidence type="ECO:0000259" key="1">
    <source>
        <dbReference type="PROSITE" id="PS51918"/>
    </source>
</evidence>
<keyword evidence="3" id="KW-1185">Reference proteome</keyword>
<dbReference type="InterPro" id="IPR058240">
    <property type="entry name" value="rSAM_sf"/>
</dbReference>
<dbReference type="OrthoDB" id="9806827at2"/>
<protein>
    <submittedName>
        <fullName evidence="2">tRNA-2-methylthio-N(6)-dimethylallyladenosine synthase</fullName>
        <ecNumber evidence="2">2.8.4.3</ecNumber>
    </submittedName>
</protein>
<comment type="caution">
    <text evidence="2">The sequence shown here is derived from an EMBL/GenBank/DDBJ whole genome shotgun (WGS) entry which is preliminary data.</text>
</comment>
<dbReference type="PANTHER" id="PTHR42731:SF5">
    <property type="entry name" value="RADICAL SAM DOMAIN PROTEIN"/>
    <property type="match status" value="1"/>
</dbReference>
<reference evidence="2 3" key="1">
    <citation type="submission" date="2015-12" db="EMBL/GenBank/DDBJ databases">
        <title>Draft genome sequnece of Fervidicola ferrireducens strain Y170.</title>
        <authorList>
            <person name="Patel B.K."/>
        </authorList>
    </citation>
    <scope>NUCLEOTIDE SEQUENCE [LARGE SCALE GENOMIC DNA]</scope>
    <source>
        <strain evidence="2 3">Y170</strain>
    </source>
</reference>
<dbReference type="InterPro" id="IPR023862">
    <property type="entry name" value="CHP03960_rSAM"/>
</dbReference>
<organism evidence="2 3">
    <name type="scientific">Fervidicola ferrireducens</name>
    <dbReference type="NCBI Taxonomy" id="520764"/>
    <lineage>
        <taxon>Bacteria</taxon>
        <taxon>Bacillati</taxon>
        <taxon>Bacillota</taxon>
        <taxon>Clostridia</taxon>
        <taxon>Thermosediminibacterales</taxon>
        <taxon>Thermosediminibacteraceae</taxon>
        <taxon>Fervidicola</taxon>
    </lineage>
</organism>
<dbReference type="STRING" id="520764.AN618_02220"/>
<dbReference type="InterPro" id="IPR023404">
    <property type="entry name" value="rSAM_horseshoe"/>
</dbReference>
<dbReference type="PATRIC" id="fig|520764.3.peg.240"/>
<dbReference type="InterPro" id="IPR007197">
    <property type="entry name" value="rSAM"/>
</dbReference>
<dbReference type="InterPro" id="IPR006638">
    <property type="entry name" value="Elp3/MiaA/NifB-like_rSAM"/>
</dbReference>
<dbReference type="GO" id="GO:0035597">
    <property type="term" value="F:tRNA-2-methylthio-N(6)-dimethylallyladenosine(37) synthase activity"/>
    <property type="evidence" value="ECO:0007669"/>
    <property type="project" value="UniProtKB-EC"/>
</dbReference>
<dbReference type="CDD" id="cd01335">
    <property type="entry name" value="Radical_SAM"/>
    <property type="match status" value="1"/>
</dbReference>
<gene>
    <name evidence="2" type="primary">miaB_1</name>
    <name evidence="2" type="ORF">AN618_02220</name>
</gene>
<name>A0A140LD42_9FIRM</name>
<dbReference type="NCBIfam" id="TIGR03960">
    <property type="entry name" value="rSAM_fuse_unch"/>
    <property type="match status" value="1"/>
</dbReference>
<dbReference type="SFLD" id="SFLDG01082">
    <property type="entry name" value="B12-binding_domain_containing"/>
    <property type="match status" value="1"/>
</dbReference>
<dbReference type="PROSITE" id="PS51918">
    <property type="entry name" value="RADICAL_SAM"/>
    <property type="match status" value="1"/>
</dbReference>
<dbReference type="PANTHER" id="PTHR42731">
    <property type="entry name" value="SLL1084 PROTEIN"/>
    <property type="match status" value="1"/>
</dbReference>
<dbReference type="Proteomes" id="UP000070427">
    <property type="component" value="Unassembled WGS sequence"/>
</dbReference>